<reference evidence="1 2" key="1">
    <citation type="submission" date="2015-08" db="EMBL/GenBank/DDBJ databases">
        <title>Complete genome sequence of Sulfurifustis variabilis.</title>
        <authorList>
            <person name="Miura A."/>
            <person name="Kojima H."/>
            <person name="Fukui M."/>
        </authorList>
    </citation>
    <scope>NUCLEOTIDE SEQUENCE [LARGE SCALE GENOMIC DNA]</scope>
    <source>
        <strain evidence="2">skN76</strain>
    </source>
</reference>
<evidence type="ECO:0000313" key="2">
    <source>
        <dbReference type="Proteomes" id="UP000218899"/>
    </source>
</evidence>
<protein>
    <submittedName>
        <fullName evidence="1">Uncharacterized protein</fullName>
    </submittedName>
</protein>
<dbReference type="RefSeq" id="WP_096459950.1">
    <property type="nucleotide sequence ID" value="NZ_AP014936.1"/>
</dbReference>
<name>A0A1B4VB98_9GAMM</name>
<evidence type="ECO:0000313" key="1">
    <source>
        <dbReference type="EMBL" id="BAU47701.1"/>
    </source>
</evidence>
<sequence>MANKRTLLALFIGAALGYSSVGLSLDTDIYLEPPGVSRDDAPNVLIIFDNSSSMAGNNVTTAPAYDPNTVYAYAGDPGDAFVADRLYWIDEDNNQSEPTSATSYPDQWIPPDNNRCESSGLPWHVDKTTDRNGQGTATFYAAMSAQSWTKNWSALTPDPTGVVDCKQDHDNAVADAEDTGSKWLENKSNGYTNQTANGKRLATWAQYTFFTGNYLNYRSQSVTVTESRLSVAKRVTKQIIDSNPGVNFGLMLFHGNNPTPDGGYVAMAIGKQNDTVTYNATSMTRKAAIKAMIDDVNPNAYGPACDGSPSEPSNCNSPYVGTPLAETMYEAKLYLSGDTPKYGYAASTAPTPPPDATAKGADGKYVSPFRYTCQQAYIILVTDGNPWVTNDTNADDEIDLLTNIGTFDDGYTYGYSSKLDELARWMYTQDLIDDDILENNQRAITYTIGFDLKPGALDDDQKKDADGQQLLQDTASSSDGEYRSATNASELSGALQAALIDIQTTNSSFAAPALSVNAFNKLFNRDEVYFALFKPSGTKCWDGNVKKFKLCADKTNTTCSFGEIIDKNGTPAIDPVTQRIKDSATSYWTAAADGGDVTKGGAGGQIPAPAARKLYTYRGSYSGLSASSPATLTRIEVSGTNSVYTAAINDPTILGLTDTSADSATTNATDTAQVELVLKWMLGYDVYDKDQDGSTTDERWRHGDPLHSRPVAITYGGTSSDPVIKLFYASNDGVVRIVNDYNGAEEWAFVPSELLNKQFENAQDSVGTHLYGMDGTPTFWIQDNNNNGIIEPDNNDHVYMYIGMRRGGNNIYAFDVTPTAALDDPAYTSGISPKLMWVIRGGPSGDTAYRRLGQTWSKPAVARIRFGCSGAGCETADDSSAKTVLIFGGGYDPSEDDVMPVQAAATAANKIGNAIYVVDPETGERLWWASDGPDSAGNSPTLTLSNMKFGIPSDLALMDSNRDGEVDRIYVGDTGGQLWRIDLGPTLKTNSNGNSKGFVFADVGCTGNNPATDRPNCATIDDYNRRKFFYPPDVAQVTDNQYVENAAESKYDLVAIATGDREDPLDKLTAGGDPVRNRIYAFRDRKIDTYAVSGSTLPTPLTEADLYDATSNVLQDPNGTDYAAALQAIKESDGWYVELKESGASAPTGAPSTWPWVGEKGLAKPVIFDGVLYVTTYVPANDLTAERTCSASEGLAKLHAFNFLNATAAVDFDKDGTLDRTIELGGGIPSETVIVIREDGVSSLVGTSGGAARPEINSKLPRFKTFWYEE</sequence>
<dbReference type="AlphaFoldDB" id="A0A1B4VB98"/>
<dbReference type="EMBL" id="AP014936">
    <property type="protein sequence ID" value="BAU47701.1"/>
    <property type="molecule type" value="Genomic_DNA"/>
</dbReference>
<dbReference type="OrthoDB" id="7156875at2"/>
<gene>
    <name evidence="1" type="ORF">SVA_1125</name>
</gene>
<dbReference type="Gene3D" id="3.40.50.410">
    <property type="entry name" value="von Willebrand factor, type A domain"/>
    <property type="match status" value="1"/>
</dbReference>
<organism evidence="1 2">
    <name type="scientific">Sulfurifustis variabilis</name>
    <dbReference type="NCBI Taxonomy" id="1675686"/>
    <lineage>
        <taxon>Bacteria</taxon>
        <taxon>Pseudomonadati</taxon>
        <taxon>Pseudomonadota</taxon>
        <taxon>Gammaproteobacteria</taxon>
        <taxon>Acidiferrobacterales</taxon>
        <taxon>Acidiferrobacteraceae</taxon>
        <taxon>Sulfurifustis</taxon>
    </lineage>
</organism>
<dbReference type="Proteomes" id="UP000218899">
    <property type="component" value="Chromosome"/>
</dbReference>
<dbReference type="KEGG" id="sva:SVA_1125"/>
<accession>A0A1B4VB98</accession>
<dbReference type="InterPro" id="IPR036465">
    <property type="entry name" value="vWFA_dom_sf"/>
</dbReference>
<dbReference type="SUPFAM" id="SSF50998">
    <property type="entry name" value="Quinoprotein alcohol dehydrogenase-like"/>
    <property type="match status" value="1"/>
</dbReference>
<dbReference type="InterPro" id="IPR011047">
    <property type="entry name" value="Quinoprotein_ADH-like_sf"/>
</dbReference>
<keyword evidence="2" id="KW-1185">Reference proteome</keyword>
<proteinExistence type="predicted"/>